<reference evidence="1 2" key="1">
    <citation type="submission" date="2015-03" db="EMBL/GenBank/DDBJ databases">
        <authorList>
            <person name="Krishnan R."/>
            <person name="Midha S."/>
            <person name="Patil P.B."/>
            <person name="Rameshkumar N."/>
        </authorList>
    </citation>
    <scope>NUCLEOTIDE SEQUENCE [LARGE SCALE GENOMIC DNA]</scope>
    <source>
        <strain evidence="1 2">L1E11</strain>
    </source>
</reference>
<comment type="caution">
    <text evidence="1">The sequence shown here is derived from an EMBL/GenBank/DDBJ whole genome shotgun (WGS) entry which is preliminary data.</text>
</comment>
<evidence type="ECO:0000313" key="1">
    <source>
        <dbReference type="EMBL" id="PXF32482.1"/>
    </source>
</evidence>
<gene>
    <name evidence="1" type="ORF">WH50_04140</name>
</gene>
<protein>
    <recommendedName>
        <fullName evidence="3">Nucleotidyltransferase</fullName>
    </recommendedName>
</protein>
<evidence type="ECO:0008006" key="3">
    <source>
        <dbReference type="Google" id="ProtNLM"/>
    </source>
</evidence>
<organism evidence="1 2">
    <name type="scientific">Pokkaliibacter plantistimulans</name>
    <dbReference type="NCBI Taxonomy" id="1635171"/>
    <lineage>
        <taxon>Bacteria</taxon>
        <taxon>Pseudomonadati</taxon>
        <taxon>Pseudomonadota</taxon>
        <taxon>Gammaproteobacteria</taxon>
        <taxon>Oceanospirillales</taxon>
        <taxon>Balneatrichaceae</taxon>
        <taxon>Pokkaliibacter</taxon>
    </lineage>
</organism>
<proteinExistence type="predicted"/>
<dbReference type="EMBL" id="LAPT01000017">
    <property type="protein sequence ID" value="PXF32482.1"/>
    <property type="molecule type" value="Genomic_DNA"/>
</dbReference>
<sequence>MSASYTLKHSLRPGFEPVLRLLIDVCRTVGAPTLLQVRRRGILLFHVFGRDPGRQTKDIDTAIMVADWSEYQSVRSALVAAGLTATREPHRLYHQPSGLPVDIIPFGGIASAEGEIAWPPEFETVMSVAGFEEAFAAAITVELDGSTELKVCSMAGLALLKLVAWRERRQQSNKDASDFLTLLDQYPYLQRDRLWESFLPLEQLEYQEARIGAFLLGYDVSALLSPVTREVMDVLKQQEKMVLSDALIRSQRRQHVISPEPDDHILIAQRLDDFFAGLCAGDPLQAVSA</sequence>
<keyword evidence="2" id="KW-1185">Reference proteome</keyword>
<evidence type="ECO:0000313" key="2">
    <source>
        <dbReference type="Proteomes" id="UP000248090"/>
    </source>
</evidence>
<dbReference type="Proteomes" id="UP000248090">
    <property type="component" value="Unassembled WGS sequence"/>
</dbReference>
<name>A0ABX5M0S2_9GAMM</name>
<accession>A0ABX5M0S2</accession>
<dbReference type="RefSeq" id="WP_133251235.1">
    <property type="nucleotide sequence ID" value="NZ_CP177354.1"/>
</dbReference>